<dbReference type="Proteomes" id="UP000246316">
    <property type="component" value="Segment"/>
</dbReference>
<protein>
    <submittedName>
        <fullName evidence="1">Uncharacterized protein</fullName>
    </submittedName>
</protein>
<evidence type="ECO:0000313" key="1">
    <source>
        <dbReference type="EMBL" id="AWD90543.1"/>
    </source>
</evidence>
<reference evidence="1" key="1">
    <citation type="submission" date="2018-03" db="EMBL/GenBank/DDBJ databases">
        <title>Phage therapy in agriculture - a green tech approach to combat plant pathogenic bacteria.</title>
        <authorList>
            <person name="Carstens A.B."/>
            <person name="Djurhuus A.M."/>
            <person name="Hansen L.H."/>
        </authorList>
    </citation>
    <scope>NUCLEOTIDE SEQUENCE [LARGE SCALE GENOMIC DNA]</scope>
</reference>
<dbReference type="RefSeq" id="YP_010095051.1">
    <property type="nucleotide sequence ID" value="NC_055743.1"/>
</dbReference>
<dbReference type="GeneID" id="65112685"/>
<accession>A0A2S1GMG9</accession>
<sequence length="58" mass="6757">MVMNPVQLEYIMELVDEVVFRETTLTVTIEGDPEYAEIQQAAKRARIVLDNYLQDLIQ</sequence>
<proteinExistence type="predicted"/>
<name>A0A2S1GMG9_9CAUD</name>
<keyword evidence="2" id="KW-1185">Reference proteome</keyword>
<organism evidence="1 2">
    <name type="scientific">Erwinia phage Cronus</name>
    <dbReference type="NCBI Taxonomy" id="2163633"/>
    <lineage>
        <taxon>Viruses</taxon>
        <taxon>Duplodnaviria</taxon>
        <taxon>Heunggongvirae</taxon>
        <taxon>Uroviricota</taxon>
        <taxon>Caudoviricetes</taxon>
        <taxon>Pantevenvirales</taxon>
        <taxon>Straboviridae</taxon>
        <taxon>Tevenvirinae</taxon>
        <taxon>Risoevirus</taxon>
        <taxon>Risoevirus cronus</taxon>
        <taxon>Roskildevirus cronus</taxon>
    </lineage>
</organism>
<dbReference type="KEGG" id="vg:65112685"/>
<evidence type="ECO:0000313" key="2">
    <source>
        <dbReference type="Proteomes" id="UP000246316"/>
    </source>
</evidence>
<dbReference type="EMBL" id="MH059636">
    <property type="protein sequence ID" value="AWD90543.1"/>
    <property type="molecule type" value="Genomic_DNA"/>
</dbReference>